<keyword evidence="4" id="KW-0720">Serine protease</keyword>
<dbReference type="GO" id="GO:0004252">
    <property type="term" value="F:serine-type endopeptidase activity"/>
    <property type="evidence" value="ECO:0007669"/>
    <property type="project" value="InterPro"/>
</dbReference>
<accession>A0A918NIM8</accession>
<gene>
    <name evidence="6" type="ORF">GCM10007392_42500</name>
</gene>
<dbReference type="InterPro" id="IPR051201">
    <property type="entry name" value="Chloro_Bact_Ser_Proteases"/>
</dbReference>
<dbReference type="AlphaFoldDB" id="A0A918NIM8"/>
<dbReference type="Gene3D" id="2.30.42.10">
    <property type="match status" value="1"/>
</dbReference>
<dbReference type="InterPro" id="IPR036034">
    <property type="entry name" value="PDZ_sf"/>
</dbReference>
<dbReference type="Gene3D" id="2.40.10.120">
    <property type="match status" value="1"/>
</dbReference>
<dbReference type="FunFam" id="2.40.10.10:FF:000001">
    <property type="entry name" value="Periplasmic serine protease DegS"/>
    <property type="match status" value="1"/>
</dbReference>
<dbReference type="Pfam" id="PF13180">
    <property type="entry name" value="PDZ_2"/>
    <property type="match status" value="1"/>
</dbReference>
<comment type="similarity">
    <text evidence="1">Belongs to the peptidase S1C family.</text>
</comment>
<comment type="caution">
    <text evidence="6">The sequence shown here is derived from an EMBL/GenBank/DDBJ whole genome shotgun (WGS) entry which is preliminary data.</text>
</comment>
<dbReference type="GO" id="GO:0006508">
    <property type="term" value="P:proteolysis"/>
    <property type="evidence" value="ECO:0007669"/>
    <property type="project" value="UniProtKB-KW"/>
</dbReference>
<dbReference type="SUPFAM" id="SSF50156">
    <property type="entry name" value="PDZ domain-like"/>
    <property type="match status" value="1"/>
</dbReference>
<keyword evidence="7" id="KW-1185">Reference proteome</keyword>
<protein>
    <submittedName>
        <fullName evidence="6">2-alkenal reductase</fullName>
    </submittedName>
</protein>
<dbReference type="InterPro" id="IPR001478">
    <property type="entry name" value="PDZ"/>
</dbReference>
<evidence type="ECO:0000313" key="6">
    <source>
        <dbReference type="EMBL" id="GGX70346.1"/>
    </source>
</evidence>
<reference evidence="6" key="1">
    <citation type="journal article" date="2014" name="Int. J. Syst. Evol. Microbiol.">
        <title>Complete genome sequence of Corynebacterium casei LMG S-19264T (=DSM 44701T), isolated from a smear-ripened cheese.</title>
        <authorList>
            <consortium name="US DOE Joint Genome Institute (JGI-PGF)"/>
            <person name="Walter F."/>
            <person name="Albersmeier A."/>
            <person name="Kalinowski J."/>
            <person name="Ruckert C."/>
        </authorList>
    </citation>
    <scope>NUCLEOTIDE SEQUENCE</scope>
    <source>
        <strain evidence="6">KCTC 22169</strain>
    </source>
</reference>
<dbReference type="InterPro" id="IPR009003">
    <property type="entry name" value="Peptidase_S1_PA"/>
</dbReference>
<dbReference type="Proteomes" id="UP000626148">
    <property type="component" value="Unassembled WGS sequence"/>
</dbReference>
<reference evidence="6" key="2">
    <citation type="submission" date="2020-09" db="EMBL/GenBank/DDBJ databases">
        <authorList>
            <person name="Sun Q."/>
            <person name="Kim S."/>
        </authorList>
    </citation>
    <scope>NUCLEOTIDE SEQUENCE</scope>
    <source>
        <strain evidence="6">KCTC 22169</strain>
    </source>
</reference>
<evidence type="ECO:0000259" key="5">
    <source>
        <dbReference type="PROSITE" id="PS50106"/>
    </source>
</evidence>
<dbReference type="PANTHER" id="PTHR43343:SF3">
    <property type="entry name" value="PROTEASE DO-LIKE 8, CHLOROPLASTIC"/>
    <property type="match status" value="1"/>
</dbReference>
<evidence type="ECO:0000256" key="2">
    <source>
        <dbReference type="ARBA" id="ARBA00022670"/>
    </source>
</evidence>
<proteinExistence type="inferred from homology"/>
<feature type="domain" description="PDZ" evidence="5">
    <location>
        <begin position="245"/>
        <end position="335"/>
    </location>
</feature>
<dbReference type="CDD" id="cd06779">
    <property type="entry name" value="cpPDZ_Deg_HtrA-like"/>
    <property type="match status" value="1"/>
</dbReference>
<dbReference type="InterPro" id="IPR001940">
    <property type="entry name" value="Peptidase_S1C"/>
</dbReference>
<keyword evidence="2" id="KW-0645">Protease</keyword>
<evidence type="ECO:0000256" key="1">
    <source>
        <dbReference type="ARBA" id="ARBA00010541"/>
    </source>
</evidence>
<dbReference type="EMBL" id="BMXR01000013">
    <property type="protein sequence ID" value="GGX70346.1"/>
    <property type="molecule type" value="Genomic_DNA"/>
</dbReference>
<evidence type="ECO:0000256" key="3">
    <source>
        <dbReference type="ARBA" id="ARBA00022801"/>
    </source>
</evidence>
<organism evidence="6 7">
    <name type="scientific">Saccharospirillum salsuginis</name>
    <dbReference type="NCBI Taxonomy" id="418750"/>
    <lineage>
        <taxon>Bacteria</taxon>
        <taxon>Pseudomonadati</taxon>
        <taxon>Pseudomonadota</taxon>
        <taxon>Gammaproteobacteria</taxon>
        <taxon>Oceanospirillales</taxon>
        <taxon>Saccharospirillaceae</taxon>
        <taxon>Saccharospirillum</taxon>
    </lineage>
</organism>
<sequence>MIVWNLPDAKPKVQLVPEPPPTREALEQTIPSYADAIERARASVVSIYTNSTVTEPLNPLFDDPFFSQFMPQRQRQQTSLGSGVVLDRDGHILTNAHVIRDAERIVVVNSQDEERAARLIGEDPDSDLAVLHVDGGTLRPIPIDTGYRARVGDLVFAVGNPFGVGQTVSMGIVSATGRHQPGLTRFSDFIQTDAAINPGNSGGALINAHGDLVGINTAIFSNTGGYQGIGFAIPYAHALDIADQIIEQGQVMRGYLGIDVRTLSPRELNQLGLRTRAFEVVDVIEDSPAAQAGLQAGDLLLGIEGEPLSSREAAISIIANHKPGDTLTLALARNRRMFEADVTLGKRPE</sequence>
<dbReference type="SUPFAM" id="SSF50494">
    <property type="entry name" value="Trypsin-like serine proteases"/>
    <property type="match status" value="1"/>
</dbReference>
<keyword evidence="3" id="KW-0378">Hydrolase</keyword>
<dbReference type="Pfam" id="PF13365">
    <property type="entry name" value="Trypsin_2"/>
    <property type="match status" value="1"/>
</dbReference>
<dbReference type="PROSITE" id="PS50106">
    <property type="entry name" value="PDZ"/>
    <property type="match status" value="1"/>
</dbReference>
<dbReference type="PRINTS" id="PR00834">
    <property type="entry name" value="PROTEASES2C"/>
</dbReference>
<evidence type="ECO:0000256" key="4">
    <source>
        <dbReference type="ARBA" id="ARBA00022825"/>
    </source>
</evidence>
<name>A0A918NIM8_9GAMM</name>
<evidence type="ECO:0000313" key="7">
    <source>
        <dbReference type="Proteomes" id="UP000626148"/>
    </source>
</evidence>
<dbReference type="PANTHER" id="PTHR43343">
    <property type="entry name" value="PEPTIDASE S12"/>
    <property type="match status" value="1"/>
</dbReference>
<dbReference type="SMART" id="SM00228">
    <property type="entry name" value="PDZ"/>
    <property type="match status" value="1"/>
</dbReference>